<accession>A0ABR3LP68</accession>
<organism evidence="2 3">
    <name type="scientific">Cirrhinus molitorella</name>
    <name type="common">mud carp</name>
    <dbReference type="NCBI Taxonomy" id="172907"/>
    <lineage>
        <taxon>Eukaryota</taxon>
        <taxon>Metazoa</taxon>
        <taxon>Chordata</taxon>
        <taxon>Craniata</taxon>
        <taxon>Vertebrata</taxon>
        <taxon>Euteleostomi</taxon>
        <taxon>Actinopterygii</taxon>
        <taxon>Neopterygii</taxon>
        <taxon>Teleostei</taxon>
        <taxon>Ostariophysi</taxon>
        <taxon>Cypriniformes</taxon>
        <taxon>Cyprinidae</taxon>
        <taxon>Labeoninae</taxon>
        <taxon>Labeonini</taxon>
        <taxon>Cirrhinus</taxon>
    </lineage>
</organism>
<proteinExistence type="predicted"/>
<sequence length="83" mass="9800">MLQVKLRAGSTDHKSVGYHRLESVTLVQAGQRLRPPSKGIRHSAHFISTTLRKRQKKERVKEKLIWPKRFNQIRDMNLQQKDL</sequence>
<evidence type="ECO:0000313" key="3">
    <source>
        <dbReference type="Proteomes" id="UP001558613"/>
    </source>
</evidence>
<dbReference type="EMBL" id="JAYMGO010000020">
    <property type="protein sequence ID" value="KAL1254662.1"/>
    <property type="molecule type" value="Genomic_DNA"/>
</dbReference>
<evidence type="ECO:0000313" key="2">
    <source>
        <dbReference type="EMBL" id="KAL1254662.1"/>
    </source>
</evidence>
<name>A0ABR3LP68_9TELE</name>
<protein>
    <submittedName>
        <fullName evidence="2">Uncharacterized protein</fullName>
    </submittedName>
</protein>
<evidence type="ECO:0000256" key="1">
    <source>
        <dbReference type="SAM" id="MobiDB-lite"/>
    </source>
</evidence>
<feature type="region of interest" description="Disordered" evidence="1">
    <location>
        <begin position="34"/>
        <end position="54"/>
    </location>
</feature>
<keyword evidence="3" id="KW-1185">Reference proteome</keyword>
<reference evidence="2 3" key="1">
    <citation type="submission" date="2023-09" db="EMBL/GenBank/DDBJ databases">
        <authorList>
            <person name="Wang M."/>
        </authorList>
    </citation>
    <scope>NUCLEOTIDE SEQUENCE [LARGE SCALE GENOMIC DNA]</scope>
    <source>
        <strain evidence="2">GT-2023</strain>
        <tissue evidence="2">Liver</tissue>
    </source>
</reference>
<gene>
    <name evidence="2" type="ORF">QQF64_016891</name>
</gene>
<dbReference type="Proteomes" id="UP001558613">
    <property type="component" value="Unassembled WGS sequence"/>
</dbReference>
<comment type="caution">
    <text evidence="2">The sequence shown here is derived from an EMBL/GenBank/DDBJ whole genome shotgun (WGS) entry which is preliminary data.</text>
</comment>